<dbReference type="EMBL" id="CP139781">
    <property type="protein sequence ID" value="WRQ86458.1"/>
    <property type="molecule type" value="Genomic_DNA"/>
</dbReference>
<proteinExistence type="predicted"/>
<feature type="chain" id="PRO_5047392492" evidence="1">
    <location>
        <begin position="28"/>
        <end position="204"/>
    </location>
</feature>
<keyword evidence="4" id="KW-1185">Reference proteome</keyword>
<name>A0ABZ1C415_9BACT</name>
<gene>
    <name evidence="3" type="ORF">K1X11_016705</name>
</gene>
<dbReference type="Proteomes" id="UP000738431">
    <property type="component" value="Chromosome"/>
</dbReference>
<feature type="signal peptide" evidence="1">
    <location>
        <begin position="1"/>
        <end position="27"/>
    </location>
</feature>
<protein>
    <submittedName>
        <fullName evidence="3">PEP-CTERM sorting domain-containing protein</fullName>
    </submittedName>
</protein>
<evidence type="ECO:0000313" key="3">
    <source>
        <dbReference type="EMBL" id="WRQ86458.1"/>
    </source>
</evidence>
<organism evidence="3 4">
    <name type="scientific">Actomonas aquatica</name>
    <dbReference type="NCBI Taxonomy" id="2866162"/>
    <lineage>
        <taxon>Bacteria</taxon>
        <taxon>Pseudomonadati</taxon>
        <taxon>Verrucomicrobiota</taxon>
        <taxon>Opitutia</taxon>
        <taxon>Opitutales</taxon>
        <taxon>Opitutaceae</taxon>
        <taxon>Actomonas</taxon>
    </lineage>
</organism>
<dbReference type="Pfam" id="PF07589">
    <property type="entry name" value="PEP-CTERM"/>
    <property type="match status" value="1"/>
</dbReference>
<keyword evidence="1" id="KW-0732">Signal</keyword>
<sequence>MKSANRLLALSSLALVLLATSANPLRANGTTTLTSYFDNHFDERFIPEADADEIFGTGTLSFSGPALDDGLYSWGDFSDLSVTINFVDEPSLLFTEADIVTPTTNFLVGVYEGSFYFAGDPVLEFGASSQWTNSAGSSFYTGPTGGYVTYLLEPAGFPVTISGNYGAQGLSAVPEPSTYAAIAGGLMFGFVLWRRRRAAAPTAV</sequence>
<dbReference type="RefSeq" id="WP_221031380.1">
    <property type="nucleotide sequence ID" value="NZ_CP139781.1"/>
</dbReference>
<evidence type="ECO:0000256" key="1">
    <source>
        <dbReference type="SAM" id="SignalP"/>
    </source>
</evidence>
<reference evidence="3 4" key="1">
    <citation type="submission" date="2023-12" db="EMBL/GenBank/DDBJ databases">
        <title>Description of an unclassified Opitutus bacterium of Verrucomicrobiota.</title>
        <authorList>
            <person name="Zhang D.-F."/>
        </authorList>
    </citation>
    <scope>NUCLEOTIDE SEQUENCE [LARGE SCALE GENOMIC DNA]</scope>
    <source>
        <strain evidence="3 4">WL0086</strain>
    </source>
</reference>
<feature type="domain" description="Ice-binding protein C-terminal" evidence="2">
    <location>
        <begin position="172"/>
        <end position="196"/>
    </location>
</feature>
<dbReference type="InterPro" id="IPR013424">
    <property type="entry name" value="Ice-binding_C"/>
</dbReference>
<evidence type="ECO:0000259" key="2">
    <source>
        <dbReference type="Pfam" id="PF07589"/>
    </source>
</evidence>
<evidence type="ECO:0000313" key="4">
    <source>
        <dbReference type="Proteomes" id="UP000738431"/>
    </source>
</evidence>
<dbReference type="NCBIfam" id="TIGR02595">
    <property type="entry name" value="PEP_CTERM"/>
    <property type="match status" value="1"/>
</dbReference>
<accession>A0ABZ1C415</accession>